<sequence length="48" mass="5782">MIMDREKYEVELKRLYDDAIKAKDFRLAFDILTIGRGDTQRPSRPRPR</sequence>
<reference evidence="1" key="1">
    <citation type="journal article" date="2015" name="Nature">
        <title>Complex archaea that bridge the gap between prokaryotes and eukaryotes.</title>
        <authorList>
            <person name="Spang A."/>
            <person name="Saw J.H."/>
            <person name="Jorgensen S.L."/>
            <person name="Zaremba-Niedzwiedzka K."/>
            <person name="Martijn J."/>
            <person name="Lind A.E."/>
            <person name="van Eijk R."/>
            <person name="Schleper C."/>
            <person name="Guy L."/>
            <person name="Ettema T.J."/>
        </authorList>
    </citation>
    <scope>NUCLEOTIDE SEQUENCE</scope>
</reference>
<gene>
    <name evidence="1" type="ORF">LCGC14_0538710</name>
</gene>
<comment type="caution">
    <text evidence="1">The sequence shown here is derived from an EMBL/GenBank/DDBJ whole genome shotgun (WGS) entry which is preliminary data.</text>
</comment>
<dbReference type="EMBL" id="LAZR01000715">
    <property type="protein sequence ID" value="KKN59781.1"/>
    <property type="molecule type" value="Genomic_DNA"/>
</dbReference>
<name>A0A0F9UEZ5_9ZZZZ</name>
<proteinExistence type="predicted"/>
<organism evidence="1">
    <name type="scientific">marine sediment metagenome</name>
    <dbReference type="NCBI Taxonomy" id="412755"/>
    <lineage>
        <taxon>unclassified sequences</taxon>
        <taxon>metagenomes</taxon>
        <taxon>ecological metagenomes</taxon>
    </lineage>
</organism>
<protein>
    <submittedName>
        <fullName evidence="1">Uncharacterized protein</fullName>
    </submittedName>
</protein>
<dbReference type="AlphaFoldDB" id="A0A0F9UEZ5"/>
<accession>A0A0F9UEZ5</accession>
<evidence type="ECO:0000313" key="1">
    <source>
        <dbReference type="EMBL" id="KKN59781.1"/>
    </source>
</evidence>